<proteinExistence type="predicted"/>
<dbReference type="RefSeq" id="WP_134194664.1">
    <property type="nucleotide sequence ID" value="NZ_JBHLUW010000009.1"/>
</dbReference>
<evidence type="ECO:0000313" key="1">
    <source>
        <dbReference type="EMBL" id="TDY43319.1"/>
    </source>
</evidence>
<keyword evidence="2" id="KW-1185">Reference proteome</keyword>
<name>A0A4R8LKY9_9BURK</name>
<evidence type="ECO:0000313" key="2">
    <source>
        <dbReference type="Proteomes" id="UP000295509"/>
    </source>
</evidence>
<dbReference type="AlphaFoldDB" id="A0A4R8LKY9"/>
<reference evidence="1 2" key="1">
    <citation type="submission" date="2019-03" db="EMBL/GenBank/DDBJ databases">
        <title>Genomic Encyclopedia of Type Strains, Phase III (KMG-III): the genomes of soil and plant-associated and newly described type strains.</title>
        <authorList>
            <person name="Whitman W."/>
        </authorList>
    </citation>
    <scope>NUCLEOTIDE SEQUENCE [LARGE SCALE GENOMIC DNA]</scope>
    <source>
        <strain evidence="1 2">LMG 29544</strain>
    </source>
</reference>
<organism evidence="1 2">
    <name type="scientific">Paraburkholderia rhizosphaerae</name>
    <dbReference type="NCBI Taxonomy" id="480658"/>
    <lineage>
        <taxon>Bacteria</taxon>
        <taxon>Pseudomonadati</taxon>
        <taxon>Pseudomonadota</taxon>
        <taxon>Betaproteobacteria</taxon>
        <taxon>Burkholderiales</taxon>
        <taxon>Burkholderiaceae</taxon>
        <taxon>Paraburkholderia</taxon>
    </lineage>
</organism>
<dbReference type="Proteomes" id="UP000295509">
    <property type="component" value="Unassembled WGS sequence"/>
</dbReference>
<comment type="caution">
    <text evidence="1">The sequence shown here is derived from an EMBL/GenBank/DDBJ whole genome shotgun (WGS) entry which is preliminary data.</text>
</comment>
<dbReference type="EMBL" id="SORE01000018">
    <property type="protein sequence ID" value="TDY43319.1"/>
    <property type="molecule type" value="Genomic_DNA"/>
</dbReference>
<protein>
    <recommendedName>
        <fullName evidence="3">Glycosyl transferase family 2</fullName>
    </recommendedName>
</protein>
<evidence type="ECO:0008006" key="3">
    <source>
        <dbReference type="Google" id="ProtNLM"/>
    </source>
</evidence>
<sequence>MKDQFAVATFCHEHKGNRDLMLQSLAWLATNGYKVVVADGGSTPQFLREIESMGHRLLRTSDGLRSQKEMSLLGASEAADHVFYCEVDKYEFFTTRLEETLRRYRELPFDYAVIAREQSEFESFPMVQREIEAAESNIIGYELGLAGDYVYGPAIIPSSHVRTLRDSMFYGQTCNGWGVTWYLLARALTDGLTIGTIATGCVVQRQDRGEFNPGHRLYQANHILGCFYEGLGKPYDWIKEK</sequence>
<gene>
    <name evidence="1" type="ORF">BX592_118114</name>
</gene>
<accession>A0A4R8LKY9</accession>